<name>A0A238Z072_9BACT</name>
<proteinExistence type="predicted"/>
<sequence length="523" mass="57388">MDESHEAPPPGQGLPAPGAGRPQWSARLDAYIGTLRRLKEKNALREVLERELLLTFIEVNSGGISEYPMLPTQQQGIVNLLCRRSDHPADTVLRKLAGNFPVLLNRLDKETAADDQAAMEQTTALLRNTESLLVKSVQGMVFAMGLTTDNFEELIMRHFGAPGLSQFNEILKANEFGQGFWSEFVERFIARHVSEGYEQLTANSRFHLSKDGQQVVLRYLFDDVLATLHDTPGGIERTRIQAGFAQASAHTPERMAVRKVVQACLLKGLGFLPGDMLLEHLESAALIVCMDSVAESLFRAMQARAAGQPPQEKHPLPFLLEQAVAVALGAVLVLSQSREQFLGALGALRSDELEAVRALAQGLSIDSLERVLFFLLESAFVGLLRDMARDEGAKVTIKTAAMRRSPVPAVEALAARGLTRIRKSQIWMADPTRSDMLLFKTRTAQQLASLMQVLQMEEPLQAAVRVLWDSAPIRRDFLVVIDLAQVARTTQNVKAKLAELLTKFGAIQTPPPPVPGAEPAAAG</sequence>
<keyword evidence="3" id="KW-1185">Reference proteome</keyword>
<reference evidence="2 3" key="1">
    <citation type="submission" date="2017-06" db="EMBL/GenBank/DDBJ databases">
        <authorList>
            <person name="Kim H.J."/>
            <person name="Triplett B.A."/>
        </authorList>
    </citation>
    <scope>NUCLEOTIDE SEQUENCE [LARGE SCALE GENOMIC DNA]</scope>
    <source>
        <strain evidence="2 3">DSM 13116</strain>
    </source>
</reference>
<accession>A0A238Z072</accession>
<dbReference type="EMBL" id="FZOC01000002">
    <property type="protein sequence ID" value="SNR76757.1"/>
    <property type="molecule type" value="Genomic_DNA"/>
</dbReference>
<evidence type="ECO:0000256" key="1">
    <source>
        <dbReference type="SAM" id="MobiDB-lite"/>
    </source>
</evidence>
<dbReference type="OrthoDB" id="5441891at2"/>
<evidence type="ECO:0000313" key="3">
    <source>
        <dbReference type="Proteomes" id="UP000198324"/>
    </source>
</evidence>
<feature type="compositionally biased region" description="Low complexity" evidence="1">
    <location>
        <begin position="13"/>
        <end position="22"/>
    </location>
</feature>
<gene>
    <name evidence="2" type="ORF">SAMN04488503_1138</name>
</gene>
<protein>
    <submittedName>
        <fullName evidence="2">Uncharacterized protein</fullName>
    </submittedName>
</protein>
<feature type="region of interest" description="Disordered" evidence="1">
    <location>
        <begin position="1"/>
        <end position="22"/>
    </location>
</feature>
<dbReference type="AlphaFoldDB" id="A0A238Z072"/>
<dbReference type="RefSeq" id="WP_089272613.1">
    <property type="nucleotide sequence ID" value="NZ_FZOC01000002.1"/>
</dbReference>
<dbReference type="Proteomes" id="UP000198324">
    <property type="component" value="Unassembled WGS sequence"/>
</dbReference>
<organism evidence="2 3">
    <name type="scientific">Humidesulfovibrio mexicanus</name>
    <dbReference type="NCBI Taxonomy" id="147047"/>
    <lineage>
        <taxon>Bacteria</taxon>
        <taxon>Pseudomonadati</taxon>
        <taxon>Thermodesulfobacteriota</taxon>
        <taxon>Desulfovibrionia</taxon>
        <taxon>Desulfovibrionales</taxon>
        <taxon>Desulfovibrionaceae</taxon>
        <taxon>Humidesulfovibrio</taxon>
    </lineage>
</organism>
<evidence type="ECO:0000313" key="2">
    <source>
        <dbReference type="EMBL" id="SNR76757.1"/>
    </source>
</evidence>